<dbReference type="SUPFAM" id="SSF49265">
    <property type="entry name" value="Fibronectin type III"/>
    <property type="match status" value="1"/>
</dbReference>
<feature type="compositionally biased region" description="Basic and acidic residues" evidence="7">
    <location>
        <begin position="708"/>
        <end position="720"/>
    </location>
</feature>
<dbReference type="PROSITE" id="PS50835">
    <property type="entry name" value="IG_LIKE"/>
    <property type="match status" value="3"/>
</dbReference>
<dbReference type="OrthoDB" id="6139589at2759"/>
<keyword evidence="6" id="KW-0393">Immunoglobulin domain</keyword>
<name>A0A8B6GF79_MYTGA</name>
<keyword evidence="12" id="KW-1185">Reference proteome</keyword>
<reference evidence="11" key="1">
    <citation type="submission" date="2018-11" db="EMBL/GenBank/DDBJ databases">
        <authorList>
            <person name="Alioto T."/>
            <person name="Alioto T."/>
        </authorList>
    </citation>
    <scope>NUCLEOTIDE SEQUENCE</scope>
</reference>
<dbReference type="SUPFAM" id="SSF48726">
    <property type="entry name" value="Immunoglobulin"/>
    <property type="match status" value="3"/>
</dbReference>
<dbReference type="InterPro" id="IPR013783">
    <property type="entry name" value="Ig-like_fold"/>
</dbReference>
<feature type="domain" description="Ig-like" evidence="9">
    <location>
        <begin position="256"/>
        <end position="334"/>
    </location>
</feature>
<dbReference type="InterPro" id="IPR013098">
    <property type="entry name" value="Ig_I-set"/>
</dbReference>
<organism evidence="11 12">
    <name type="scientific">Mytilus galloprovincialis</name>
    <name type="common">Mediterranean mussel</name>
    <dbReference type="NCBI Taxonomy" id="29158"/>
    <lineage>
        <taxon>Eukaryota</taxon>
        <taxon>Metazoa</taxon>
        <taxon>Spiralia</taxon>
        <taxon>Lophotrochozoa</taxon>
        <taxon>Mollusca</taxon>
        <taxon>Bivalvia</taxon>
        <taxon>Autobranchia</taxon>
        <taxon>Pteriomorphia</taxon>
        <taxon>Mytilida</taxon>
        <taxon>Mytiloidea</taxon>
        <taxon>Mytilidae</taxon>
        <taxon>Mytilinae</taxon>
        <taxon>Mytilus</taxon>
    </lineage>
</organism>
<evidence type="ECO:0000256" key="5">
    <source>
        <dbReference type="ARBA" id="ARBA00023180"/>
    </source>
</evidence>
<protein>
    <submittedName>
        <fullName evidence="11">Uncharacterized protein</fullName>
    </submittedName>
</protein>
<keyword evidence="2" id="KW-0677">Repeat</keyword>
<dbReference type="GO" id="GO:0050839">
    <property type="term" value="F:cell adhesion molecule binding"/>
    <property type="evidence" value="ECO:0007669"/>
    <property type="project" value="TreeGrafter"/>
</dbReference>
<dbReference type="InterPro" id="IPR051275">
    <property type="entry name" value="Cell_adhesion_signaling"/>
</dbReference>
<dbReference type="SMART" id="SM00060">
    <property type="entry name" value="FN3"/>
    <property type="match status" value="1"/>
</dbReference>
<keyword evidence="3 8" id="KW-0472">Membrane</keyword>
<comment type="caution">
    <text evidence="11">The sequence shown here is derived from an EMBL/GenBank/DDBJ whole genome shotgun (WGS) entry which is preliminary data.</text>
</comment>
<dbReference type="Pfam" id="PF00041">
    <property type="entry name" value="fn3"/>
    <property type="match status" value="1"/>
</dbReference>
<keyword evidence="8" id="KW-0812">Transmembrane</keyword>
<evidence type="ECO:0000256" key="7">
    <source>
        <dbReference type="SAM" id="MobiDB-lite"/>
    </source>
</evidence>
<comment type="subcellular location">
    <subcellularLocation>
        <location evidence="1">Membrane</location>
        <topology evidence="1">Single-pass type I membrane protein</topology>
    </subcellularLocation>
</comment>
<dbReference type="PANTHER" id="PTHR11640:SF31">
    <property type="entry name" value="IRREGULAR CHIASM C-ROUGHEST PROTEIN-RELATED"/>
    <property type="match status" value="1"/>
</dbReference>
<dbReference type="InterPro" id="IPR036179">
    <property type="entry name" value="Ig-like_dom_sf"/>
</dbReference>
<evidence type="ECO:0000313" key="12">
    <source>
        <dbReference type="Proteomes" id="UP000596742"/>
    </source>
</evidence>
<feature type="domain" description="Ig-like" evidence="9">
    <location>
        <begin position="344"/>
        <end position="426"/>
    </location>
</feature>
<dbReference type="Gene3D" id="2.60.40.10">
    <property type="entry name" value="Immunoglobulins"/>
    <property type="match status" value="4"/>
</dbReference>
<dbReference type="GO" id="GO:0005886">
    <property type="term" value="C:plasma membrane"/>
    <property type="evidence" value="ECO:0007669"/>
    <property type="project" value="TreeGrafter"/>
</dbReference>
<dbReference type="SMART" id="SM00409">
    <property type="entry name" value="IG"/>
    <property type="match status" value="4"/>
</dbReference>
<evidence type="ECO:0000256" key="4">
    <source>
        <dbReference type="ARBA" id="ARBA00023157"/>
    </source>
</evidence>
<dbReference type="InterPro" id="IPR007110">
    <property type="entry name" value="Ig-like_dom"/>
</dbReference>
<evidence type="ECO:0000256" key="6">
    <source>
        <dbReference type="ARBA" id="ARBA00023319"/>
    </source>
</evidence>
<evidence type="ECO:0000259" key="10">
    <source>
        <dbReference type="PROSITE" id="PS50853"/>
    </source>
</evidence>
<evidence type="ECO:0000256" key="3">
    <source>
        <dbReference type="ARBA" id="ARBA00023136"/>
    </source>
</evidence>
<evidence type="ECO:0000259" key="9">
    <source>
        <dbReference type="PROSITE" id="PS50835"/>
    </source>
</evidence>
<gene>
    <name evidence="11" type="ORF">MGAL_10B072328</name>
</gene>
<keyword evidence="5" id="KW-0325">Glycoprotein</keyword>
<dbReference type="PROSITE" id="PS50853">
    <property type="entry name" value="FN3"/>
    <property type="match status" value="1"/>
</dbReference>
<feature type="domain" description="Ig-like" evidence="9">
    <location>
        <begin position="162"/>
        <end position="251"/>
    </location>
</feature>
<keyword evidence="8" id="KW-1133">Transmembrane helix</keyword>
<keyword evidence="4" id="KW-1015">Disulfide bond</keyword>
<sequence>MLFNVITVWDSISSSKTTKNFHNRVISKRLESSLCTYISAILSQDSLSPGPIAYLISGSNVTFTCITSNDWNLTYFYDYGLMEENFARVIYQRNSTICRPLFIDTHIGEDKYTALPCSVGQPVSITIRYINSSYHNKTIACRPDQGKLITTTVKIREMLTSPEIDPRGVSTIEDGTVASFKCTAKSIPKSSIEWYISGSKLNDTVTTVNATENTVVSTIMYLAKKEHNNKILFCSANDSFTAINSSSTTLNIEYVPTVHIDPGFNPYIVYAGQQNVTLACVVDDANPADSIHFQWTNLVGISSDQTIILANISNIHSGEYRCKAENKVGNSSVSSKLLKVQYGPQLSNIVNQYDIIEGDNLIVSPMVDSTPVHGLIWWTKQNDTNFRHDSFVLKINQINRTSSDNYTCYVMNTITPSGMAKMNKTTQKTFYVSVQFKPFADFNSQYSSLHITAKEGGTLLLTVTITANPTPNIEWRFQAESEFGSCNFSTLLSNTTTNGFRTSSITAFDSVHISNFGDYTFTAKNLAGNFVRRFFVTEEVNVIPPSLEYVVCKSTTAIVMWKQISNGDRSWEFYVQYGENGRNMKSKKLQHDNTNQLMTYKVNGLNPNRKYTFSIRAVNLLTESKSRTVECLTDVACSNKETCDPVKEQPVMFQVGLSMLVVGLLFLTFVTVFVVCNSFRHSGPPTSDDNKEQASNTILRSVENTPEFDSRPSQEQRIDSENIAEANTYDEMPTFPKDVEPIKIDSIHLSKTNAYEDMDKKLKVEESNKKTTQKNVIDSNFNIYESMKEQTWGNTSTEDPLRDIKLKNPAESKTWLYESMKMPAEDTNTTTENKIVDMYTSFKNINKK</sequence>
<dbReference type="Pfam" id="PF07679">
    <property type="entry name" value="I-set"/>
    <property type="match status" value="1"/>
</dbReference>
<dbReference type="PANTHER" id="PTHR11640">
    <property type="entry name" value="NEPHRIN"/>
    <property type="match status" value="1"/>
</dbReference>
<accession>A0A8B6GF79</accession>
<evidence type="ECO:0000256" key="2">
    <source>
        <dbReference type="ARBA" id="ARBA00022737"/>
    </source>
</evidence>
<dbReference type="CDD" id="cd00063">
    <property type="entry name" value="FN3"/>
    <property type="match status" value="1"/>
</dbReference>
<evidence type="ECO:0000256" key="8">
    <source>
        <dbReference type="SAM" id="Phobius"/>
    </source>
</evidence>
<evidence type="ECO:0000256" key="1">
    <source>
        <dbReference type="ARBA" id="ARBA00004479"/>
    </source>
</evidence>
<feature type="region of interest" description="Disordered" evidence="7">
    <location>
        <begin position="701"/>
        <end position="727"/>
    </location>
</feature>
<dbReference type="Proteomes" id="UP000596742">
    <property type="component" value="Unassembled WGS sequence"/>
</dbReference>
<dbReference type="Pfam" id="PF08205">
    <property type="entry name" value="C2-set_2"/>
    <property type="match status" value="1"/>
</dbReference>
<dbReference type="EMBL" id="UYJE01008330">
    <property type="protein sequence ID" value="VDI63055.1"/>
    <property type="molecule type" value="Genomic_DNA"/>
</dbReference>
<evidence type="ECO:0000313" key="11">
    <source>
        <dbReference type="EMBL" id="VDI63055.1"/>
    </source>
</evidence>
<feature type="domain" description="Fibronectin type-III" evidence="10">
    <location>
        <begin position="543"/>
        <end position="638"/>
    </location>
</feature>
<dbReference type="InterPro" id="IPR003961">
    <property type="entry name" value="FN3_dom"/>
</dbReference>
<dbReference type="GO" id="GO:0005911">
    <property type="term" value="C:cell-cell junction"/>
    <property type="evidence" value="ECO:0007669"/>
    <property type="project" value="TreeGrafter"/>
</dbReference>
<proteinExistence type="predicted"/>
<dbReference type="AlphaFoldDB" id="A0A8B6GF79"/>
<dbReference type="InterPro" id="IPR036116">
    <property type="entry name" value="FN3_sf"/>
</dbReference>
<dbReference type="InterPro" id="IPR003599">
    <property type="entry name" value="Ig_sub"/>
</dbReference>
<feature type="transmembrane region" description="Helical" evidence="8">
    <location>
        <begin position="651"/>
        <end position="676"/>
    </location>
</feature>
<dbReference type="GO" id="GO:0098609">
    <property type="term" value="P:cell-cell adhesion"/>
    <property type="evidence" value="ECO:0007669"/>
    <property type="project" value="TreeGrafter"/>
</dbReference>
<dbReference type="InterPro" id="IPR013162">
    <property type="entry name" value="CD80_C2-set"/>
</dbReference>